<feature type="transmembrane region" description="Helical" evidence="1">
    <location>
        <begin position="37"/>
        <end position="58"/>
    </location>
</feature>
<reference evidence="2 3" key="1">
    <citation type="submission" date="2014-04" db="EMBL/GenBank/DDBJ databases">
        <title>Draft genome sequence of Pantoea beijingensis strain LMG 27579, an emerging pathogen to Pleurotus eryngii with potential industrial application.</title>
        <authorList>
            <person name="Xu F."/>
            <person name="Liu Y."/>
            <person name="Wang S."/>
            <person name="Yin Y."/>
            <person name="Ma Y."/>
            <person name="Zhao S."/>
            <person name="Rong C."/>
        </authorList>
    </citation>
    <scope>NUCLEOTIDE SEQUENCE [LARGE SCALE GENOMIC DNA]</scope>
    <source>
        <strain evidence="2 3">LMG 27579</strain>
    </source>
</reference>
<evidence type="ECO:0000313" key="3">
    <source>
        <dbReference type="Proteomes" id="UP000288794"/>
    </source>
</evidence>
<dbReference type="AlphaFoldDB" id="A0A443II74"/>
<evidence type="ECO:0000256" key="1">
    <source>
        <dbReference type="SAM" id="Phobius"/>
    </source>
</evidence>
<organism evidence="2 3">
    <name type="scientific">[Pantoea] beijingensis</name>
    <dbReference type="NCBI Taxonomy" id="1324864"/>
    <lineage>
        <taxon>Bacteria</taxon>
        <taxon>Pseudomonadati</taxon>
        <taxon>Pseudomonadota</taxon>
        <taxon>Gammaproteobacteria</taxon>
        <taxon>Enterobacterales</taxon>
        <taxon>Erwiniaceae</taxon>
        <taxon>Erwinia</taxon>
    </lineage>
</organism>
<comment type="caution">
    <text evidence="2">The sequence shown here is derived from an EMBL/GenBank/DDBJ whole genome shotgun (WGS) entry which is preliminary data.</text>
</comment>
<dbReference type="Proteomes" id="UP000288794">
    <property type="component" value="Unassembled WGS sequence"/>
</dbReference>
<keyword evidence="3" id="KW-1185">Reference proteome</keyword>
<keyword evidence="1" id="KW-0812">Transmembrane</keyword>
<name>A0A443II74_9GAMM</name>
<feature type="transmembrane region" description="Helical" evidence="1">
    <location>
        <begin position="7"/>
        <end position="31"/>
    </location>
</feature>
<keyword evidence="1" id="KW-0472">Membrane</keyword>
<evidence type="ECO:0000313" key="2">
    <source>
        <dbReference type="EMBL" id="RWR03854.1"/>
    </source>
</evidence>
<accession>A0A443II74</accession>
<keyword evidence="1" id="KW-1133">Transmembrane helix</keyword>
<proteinExistence type="predicted"/>
<dbReference type="RefSeq" id="WP_128174856.1">
    <property type="nucleotide sequence ID" value="NZ_CP071409.1"/>
</dbReference>
<dbReference type="EMBL" id="JMEE01000001">
    <property type="protein sequence ID" value="RWR03854.1"/>
    <property type="molecule type" value="Genomic_DNA"/>
</dbReference>
<protein>
    <submittedName>
        <fullName evidence="2">Uncharacterized protein</fullName>
    </submittedName>
</protein>
<gene>
    <name evidence="2" type="ORF">ED28_02365</name>
</gene>
<sequence>MNPFWRGIAVFIGVFGGYYFLNEACVTGGSFTTKRELAHLIVTVLTIWSSVSLCLKLVRYLTMKNHKNSEARK</sequence>